<sequence>MAGRCAGGAAGLSSRRALGGGDGGRALRWALAMRCVVVECTRRMRTGRRRRGGRRGGRRAQKREAGVVAGGKQHTAGPRDGRSCHPRRAGALRAPWQEPVARPASQTRIAAPAAPRALLTCRLRWLRRASPRAAWTGPRSAREARGRASPGAGLLPSAEAPTAKSSMPCSP</sequence>
<dbReference type="Proteomes" id="UP000799766">
    <property type="component" value="Unassembled WGS sequence"/>
</dbReference>
<feature type="region of interest" description="Disordered" evidence="1">
    <location>
        <begin position="131"/>
        <end position="171"/>
    </location>
</feature>
<proteinExistence type="predicted"/>
<dbReference type="AlphaFoldDB" id="A0A6A6NX04"/>
<dbReference type="EMBL" id="MU001684">
    <property type="protein sequence ID" value="KAF2456261.1"/>
    <property type="molecule type" value="Genomic_DNA"/>
</dbReference>
<evidence type="ECO:0000313" key="3">
    <source>
        <dbReference type="Proteomes" id="UP000799766"/>
    </source>
</evidence>
<reference evidence="2" key="1">
    <citation type="journal article" date="2020" name="Stud. Mycol.">
        <title>101 Dothideomycetes genomes: a test case for predicting lifestyles and emergence of pathogens.</title>
        <authorList>
            <person name="Haridas S."/>
            <person name="Albert R."/>
            <person name="Binder M."/>
            <person name="Bloem J."/>
            <person name="Labutti K."/>
            <person name="Salamov A."/>
            <person name="Andreopoulos B."/>
            <person name="Baker S."/>
            <person name="Barry K."/>
            <person name="Bills G."/>
            <person name="Bluhm B."/>
            <person name="Cannon C."/>
            <person name="Castanera R."/>
            <person name="Culley D."/>
            <person name="Daum C."/>
            <person name="Ezra D."/>
            <person name="Gonzalez J."/>
            <person name="Henrissat B."/>
            <person name="Kuo A."/>
            <person name="Liang C."/>
            <person name="Lipzen A."/>
            <person name="Lutzoni F."/>
            <person name="Magnuson J."/>
            <person name="Mondo S."/>
            <person name="Nolan M."/>
            <person name="Ohm R."/>
            <person name="Pangilinan J."/>
            <person name="Park H.-J."/>
            <person name="Ramirez L."/>
            <person name="Alfaro M."/>
            <person name="Sun H."/>
            <person name="Tritt A."/>
            <person name="Yoshinaga Y."/>
            <person name="Zwiers L.-H."/>
            <person name="Turgeon B."/>
            <person name="Goodwin S."/>
            <person name="Spatafora J."/>
            <person name="Crous P."/>
            <person name="Grigoriev I."/>
        </authorList>
    </citation>
    <scope>NUCLEOTIDE SEQUENCE</scope>
    <source>
        <strain evidence="2">ATCC 16933</strain>
    </source>
</reference>
<evidence type="ECO:0000256" key="1">
    <source>
        <dbReference type="SAM" id="MobiDB-lite"/>
    </source>
</evidence>
<feature type="region of interest" description="Disordered" evidence="1">
    <location>
        <begin position="46"/>
        <end position="109"/>
    </location>
</feature>
<accession>A0A6A6NX04</accession>
<gene>
    <name evidence="2" type="ORF">BDY21DRAFT_59182</name>
</gene>
<keyword evidence="3" id="KW-1185">Reference proteome</keyword>
<evidence type="ECO:0000313" key="2">
    <source>
        <dbReference type="EMBL" id="KAF2456261.1"/>
    </source>
</evidence>
<organism evidence="2 3">
    <name type="scientific">Lineolata rhizophorae</name>
    <dbReference type="NCBI Taxonomy" id="578093"/>
    <lineage>
        <taxon>Eukaryota</taxon>
        <taxon>Fungi</taxon>
        <taxon>Dikarya</taxon>
        <taxon>Ascomycota</taxon>
        <taxon>Pezizomycotina</taxon>
        <taxon>Dothideomycetes</taxon>
        <taxon>Dothideomycetes incertae sedis</taxon>
        <taxon>Lineolatales</taxon>
        <taxon>Lineolataceae</taxon>
        <taxon>Lineolata</taxon>
    </lineage>
</organism>
<feature type="compositionally biased region" description="Basic residues" evidence="1">
    <location>
        <begin position="46"/>
        <end position="61"/>
    </location>
</feature>
<name>A0A6A6NX04_9PEZI</name>
<protein>
    <submittedName>
        <fullName evidence="2">Uncharacterized protein</fullName>
    </submittedName>
</protein>